<dbReference type="GO" id="GO:0008168">
    <property type="term" value="F:methyltransferase activity"/>
    <property type="evidence" value="ECO:0007669"/>
    <property type="project" value="UniProtKB-KW"/>
</dbReference>
<dbReference type="OrthoDB" id="323463at2"/>
<dbReference type="Proteomes" id="UP000006380">
    <property type="component" value="Chromosome"/>
</dbReference>
<keyword evidence="3" id="KW-0808">Transferase</keyword>
<evidence type="ECO:0000313" key="3">
    <source>
        <dbReference type="EMBL" id="EAU01434.1"/>
    </source>
</evidence>
<dbReference type="CDD" id="cd02440">
    <property type="entry name" value="AdoMet_MTases"/>
    <property type="match status" value="1"/>
</dbReference>
<feature type="domain" description="Methyltransferase" evidence="2">
    <location>
        <begin position="44"/>
        <end position="157"/>
    </location>
</feature>
<accession>A7H0I9</accession>
<sequence>MGDIQNDIKRSYDELTYTSKAFPQCSPLRLEACAALLGIEPASSQNARILEIGCSFGGNLIPFALHNPNAKLVGVDLSGEQIRRGREILSEIGIKNLTLVQKDICKFSAADVGVQKFDYIIAHGVYSWVPDFVKEAILRVVKENLSQNGVAFISYNTYPGWKVKDILRDLMLLASKHEQSAQGRLRAAKEALKIYEKHLQDKVQSGSIEKQMPALALLSWLDIIKTQEDHYILHEYLEHVNDPFYFKDFAGDLDKNGLAYLCESDLSDIFRPDLGASDVDTYKNEKFKDRIESEQLLDFLTNRAFRQSLIVHKDAYAKVADKQIGPSDLNKLHIMINFKKEDGSWLNADDKYMPENIDWLCEVFHKMYPASINLSQILELLPEQKLNVYLAFLKLLSANDNAALAMKEFKNIEYEPGRSRLKPYVADYLKYFLNHEKPDIAFASELNFNENIQNTDYLIGLEFDGKNSIEQIGAMFAAYIKKNKMRIYDNDKEIKGEKINKYALRLVKETAKLFSALFLFEEI</sequence>
<dbReference type="SUPFAM" id="SSF53335">
    <property type="entry name" value="S-adenosyl-L-methionine-dependent methyltransferases"/>
    <property type="match status" value="1"/>
</dbReference>
<dbReference type="EMBL" id="CP000767">
    <property type="protein sequence ID" value="EAU01434.1"/>
    <property type="molecule type" value="Genomic_DNA"/>
</dbReference>
<reference evidence="3" key="1">
    <citation type="submission" date="2016-07" db="EMBL/GenBank/DDBJ databases">
        <title>Comparative genomics of the Campylobacter concisus group.</title>
        <authorList>
            <person name="Miller W.G."/>
            <person name="Yee E."/>
            <person name="Chapman M.H."/>
            <person name="Huynh S."/>
            <person name="Bono J.L."/>
            <person name="On S.L.W."/>
            <person name="StLeger J."/>
            <person name="Foster G."/>
            <person name="Parker C.T."/>
        </authorList>
    </citation>
    <scope>NUCLEOTIDE SEQUENCE</scope>
    <source>
        <strain evidence="3">525.92</strain>
    </source>
</reference>
<dbReference type="InterPro" id="IPR050723">
    <property type="entry name" value="CFA/CMAS"/>
</dbReference>
<evidence type="ECO:0000259" key="1">
    <source>
        <dbReference type="Pfam" id="PF10119"/>
    </source>
</evidence>
<dbReference type="AlphaFoldDB" id="A7H0I9"/>
<feature type="domain" description="Methyltransferase regulatory" evidence="1">
    <location>
        <begin position="229"/>
        <end position="312"/>
    </location>
</feature>
<organism evidence="3 4">
    <name type="scientific">Campylobacter curvus (strain 525.92)</name>
    <dbReference type="NCBI Taxonomy" id="360105"/>
    <lineage>
        <taxon>Bacteria</taxon>
        <taxon>Pseudomonadati</taxon>
        <taxon>Campylobacterota</taxon>
        <taxon>Epsilonproteobacteria</taxon>
        <taxon>Campylobacterales</taxon>
        <taxon>Campylobacteraceae</taxon>
        <taxon>Campylobacter</taxon>
    </lineage>
</organism>
<dbReference type="PANTHER" id="PTHR43667:SF2">
    <property type="entry name" value="FATTY ACID C-METHYL TRANSFERASE"/>
    <property type="match status" value="1"/>
</dbReference>
<keyword evidence="4" id="KW-1185">Reference proteome</keyword>
<gene>
    <name evidence="3" type="ORF">CCV52592_0579</name>
</gene>
<dbReference type="InterPro" id="IPR025714">
    <property type="entry name" value="Methyltranfer_dom"/>
</dbReference>
<name>A7H0I9_CAMC5</name>
<evidence type="ECO:0000313" key="4">
    <source>
        <dbReference type="Proteomes" id="UP000006380"/>
    </source>
</evidence>
<dbReference type="PANTHER" id="PTHR43667">
    <property type="entry name" value="CYCLOPROPANE-FATTY-ACYL-PHOSPHOLIPID SYNTHASE"/>
    <property type="match status" value="1"/>
</dbReference>
<proteinExistence type="predicted"/>
<dbReference type="Gene3D" id="3.40.50.150">
    <property type="entry name" value="Vaccinia Virus protein VP39"/>
    <property type="match status" value="1"/>
</dbReference>
<dbReference type="GO" id="GO:0032259">
    <property type="term" value="P:methylation"/>
    <property type="evidence" value="ECO:0007669"/>
    <property type="project" value="UniProtKB-KW"/>
</dbReference>
<dbReference type="HOGENOM" id="CLU_037603_0_0_7"/>
<evidence type="ECO:0000259" key="2">
    <source>
        <dbReference type="Pfam" id="PF13847"/>
    </source>
</evidence>
<dbReference type="InterPro" id="IPR029063">
    <property type="entry name" value="SAM-dependent_MTases_sf"/>
</dbReference>
<dbReference type="RefSeq" id="WP_011992739.1">
    <property type="nucleotide sequence ID" value="NC_009715.2"/>
</dbReference>
<dbReference type="KEGG" id="ccv:CCV52592_0579"/>
<dbReference type="Pfam" id="PF13847">
    <property type="entry name" value="Methyltransf_31"/>
    <property type="match status" value="1"/>
</dbReference>
<dbReference type="STRING" id="360105.CCV52592_0579"/>
<protein>
    <submittedName>
        <fullName evidence="3">SAM-dependent methyltransferase</fullName>
    </submittedName>
</protein>
<keyword evidence="3" id="KW-0489">Methyltransferase</keyword>
<dbReference type="InterPro" id="IPR018773">
    <property type="entry name" value="MeTrfase_reg_dom_prd"/>
</dbReference>
<dbReference type="Pfam" id="PF10119">
    <property type="entry name" value="MethyTransf_Reg"/>
    <property type="match status" value="1"/>
</dbReference>